<dbReference type="PhylomeDB" id="K6UEH1"/>
<gene>
    <name evidence="1" type="ORF">PCYB_132160</name>
</gene>
<accession>K6UEH1</accession>
<name>K6UEH1_PLACD</name>
<organism evidence="1 2">
    <name type="scientific">Plasmodium cynomolgi (strain B)</name>
    <dbReference type="NCBI Taxonomy" id="1120755"/>
    <lineage>
        <taxon>Eukaryota</taxon>
        <taxon>Sar</taxon>
        <taxon>Alveolata</taxon>
        <taxon>Apicomplexa</taxon>
        <taxon>Aconoidasida</taxon>
        <taxon>Haemosporida</taxon>
        <taxon>Plasmodiidae</taxon>
        <taxon>Plasmodium</taxon>
        <taxon>Plasmodium (Plasmodium)</taxon>
    </lineage>
</organism>
<dbReference type="EMBL" id="DF157105">
    <property type="protein sequence ID" value="GAB68341.1"/>
    <property type="molecule type" value="Genomic_DNA"/>
</dbReference>
<dbReference type="GeneID" id="14694715"/>
<dbReference type="OrthoDB" id="498611at2759"/>
<dbReference type="AlphaFoldDB" id="K6UEH1"/>
<sequence length="279" mass="31907">MGNTVGVECSYNHVRLTSILVKGKMRTNAEQTMNGGIGADSRGENCHSTEDTQPHVGTKKQIISLKTVHNCISGEGSQFKSDTHTLNGEYLQMQKDIYAYMLTIRHLIVGPVHLLVLCQDREKNKHLQIWPSKMGTHFEEPFCVYHHFVEAQSGEASQQRNNGKDPLLEDQIAQIYFITIKLNSLDEALNKCPEKTIANMVINLTGKRSAYLRRKIFKLKKMKDLSYHEEIKCINSALFFWENIIRTFYTNLCGRRVHMGKVATKRRGKKIKIGYENSS</sequence>
<evidence type="ECO:0000313" key="2">
    <source>
        <dbReference type="Proteomes" id="UP000006319"/>
    </source>
</evidence>
<reference evidence="1 2" key="1">
    <citation type="journal article" date="2012" name="Nat. Genet.">
        <title>Plasmodium cynomolgi genome sequences provide insight into Plasmodium vivax and the monkey malaria clade.</title>
        <authorList>
            <person name="Tachibana S."/>
            <person name="Sullivan S.A."/>
            <person name="Kawai S."/>
            <person name="Nakamura S."/>
            <person name="Kim H.R."/>
            <person name="Goto N."/>
            <person name="Arisue N."/>
            <person name="Palacpac N.M.Q."/>
            <person name="Honma H."/>
            <person name="Yagi M."/>
            <person name="Tougan T."/>
            <person name="Katakai Y."/>
            <person name="Kaneko O."/>
            <person name="Mita T."/>
            <person name="Kita K."/>
            <person name="Yasutomi Y."/>
            <person name="Sutton P.L."/>
            <person name="Shakhbatyan R."/>
            <person name="Horii T."/>
            <person name="Yasunaga T."/>
            <person name="Barnwell J.W."/>
            <person name="Escalante A.A."/>
            <person name="Carlton J.M."/>
            <person name="Tanabe K."/>
        </authorList>
    </citation>
    <scope>NUCLEOTIDE SEQUENCE [LARGE SCALE GENOMIC DNA]</scope>
    <source>
        <strain evidence="1 2">B</strain>
    </source>
</reference>
<dbReference type="KEGG" id="pcy:PCYB_132160"/>
<dbReference type="VEuPathDB" id="PlasmoDB:PCYB_132160"/>
<dbReference type="Proteomes" id="UP000006319">
    <property type="component" value="Chromosome 13"/>
</dbReference>
<dbReference type="RefSeq" id="XP_004224288.1">
    <property type="nucleotide sequence ID" value="XM_004224240.1"/>
</dbReference>
<proteinExistence type="predicted"/>
<evidence type="ECO:0000313" key="1">
    <source>
        <dbReference type="EMBL" id="GAB68341.1"/>
    </source>
</evidence>
<protein>
    <submittedName>
        <fullName evidence="1">Uncharacterized protein</fullName>
    </submittedName>
</protein>
<keyword evidence="2" id="KW-1185">Reference proteome</keyword>